<reference evidence="1 2" key="1">
    <citation type="submission" date="2018-05" db="EMBL/GenBank/DDBJ databases">
        <title>Antimicrobial susceptibility testing and genomic analysis of Arcobacter skirrowii strains and one Arcobacter butzleri isolated from German poultry farms.</title>
        <authorList>
            <person name="Haenel I."/>
            <person name="Hotzel H."/>
            <person name="Tomaso H."/>
            <person name="Busch A."/>
        </authorList>
    </citation>
    <scope>NUCLEOTIDE SEQUENCE [LARGE SCALE GENOMIC DNA]</scope>
    <source>
        <strain evidence="2">v</strain>
    </source>
</reference>
<dbReference type="RefSeq" id="WP_109158801.1">
    <property type="nucleotide sequence ID" value="NZ_QEYI01000012.1"/>
</dbReference>
<dbReference type="AlphaFoldDB" id="A0A2U2BYE1"/>
<accession>A0A2U2BYE1</accession>
<evidence type="ECO:0000313" key="1">
    <source>
        <dbReference type="EMBL" id="PWE19546.1"/>
    </source>
</evidence>
<evidence type="ECO:0000313" key="2">
    <source>
        <dbReference type="Proteomes" id="UP000245014"/>
    </source>
</evidence>
<dbReference type="Proteomes" id="UP000245014">
    <property type="component" value="Unassembled WGS sequence"/>
</dbReference>
<gene>
    <name evidence="1" type="ORF">DF188_09705</name>
</gene>
<comment type="caution">
    <text evidence="1">The sequence shown here is derived from an EMBL/GenBank/DDBJ whole genome shotgun (WGS) entry which is preliminary data.</text>
</comment>
<name>A0A2U2BYE1_9BACT</name>
<organism evidence="1 2">
    <name type="scientific">Aliarcobacter skirrowii</name>
    <dbReference type="NCBI Taxonomy" id="28200"/>
    <lineage>
        <taxon>Bacteria</taxon>
        <taxon>Pseudomonadati</taxon>
        <taxon>Campylobacterota</taxon>
        <taxon>Epsilonproteobacteria</taxon>
        <taxon>Campylobacterales</taxon>
        <taxon>Arcobacteraceae</taxon>
        <taxon>Aliarcobacter</taxon>
    </lineage>
</organism>
<sequence>MIRLFEKITKIDQEAQNQKLRLFAKVDITTKLKILTTQKQIFYKLKSAHSDVDNTILTLSSLILAVDSVVKKLDDVNLNAIKLRGKNNKAKIKRQKVLGYWAIVRILRLEQNMSFRDIATYFKKYHKLQISYSTVYEIWNQLEKKGNKNNEKSNF</sequence>
<protein>
    <submittedName>
        <fullName evidence="1">Uncharacterized protein</fullName>
    </submittedName>
</protein>
<dbReference type="EMBL" id="QEYI01000012">
    <property type="protein sequence ID" value="PWE19546.1"/>
    <property type="molecule type" value="Genomic_DNA"/>
</dbReference>
<proteinExistence type="predicted"/>